<proteinExistence type="predicted"/>
<reference evidence="2 3" key="1">
    <citation type="journal article" date="2013" name="Int. J. Syst. Evol. Microbiol.">
        <title>Kordia antarctica sp. nov., isolated from Antarctic seawater.</title>
        <authorList>
            <person name="Baek K."/>
            <person name="Choi A."/>
            <person name="Kang I."/>
            <person name="Lee K."/>
            <person name="Cho J.C."/>
        </authorList>
    </citation>
    <scope>NUCLEOTIDE SEQUENCE [LARGE SCALE GENOMIC DNA]</scope>
    <source>
        <strain evidence="2 3">IMCC3317</strain>
    </source>
</reference>
<evidence type="ECO:0000313" key="2">
    <source>
        <dbReference type="EMBL" id="QHI35054.1"/>
    </source>
</evidence>
<keyword evidence="1" id="KW-1133">Transmembrane helix</keyword>
<keyword evidence="3" id="KW-1185">Reference proteome</keyword>
<dbReference type="Proteomes" id="UP000464657">
    <property type="component" value="Chromosome"/>
</dbReference>
<evidence type="ECO:0008006" key="4">
    <source>
        <dbReference type="Google" id="ProtNLM"/>
    </source>
</evidence>
<evidence type="ECO:0000256" key="1">
    <source>
        <dbReference type="SAM" id="Phobius"/>
    </source>
</evidence>
<keyword evidence="1" id="KW-0472">Membrane</keyword>
<dbReference type="EMBL" id="CP019288">
    <property type="protein sequence ID" value="QHI35054.1"/>
    <property type="molecule type" value="Genomic_DNA"/>
</dbReference>
<keyword evidence="1" id="KW-0812">Transmembrane</keyword>
<sequence>MNLGKEITEATFEWVEKLASSNDVKISDEDFKKLENDYFRGNKNNWFSEIEDDEPYIDWDKEKCKIFWELIRKYCMPRGEELGVYLFSGYIFPSFDGFNFFSFEKEFKYRVDFSDSYFLGGIFIAYTLFKSDVLINNCKFYSNSFFLKSEFEGKLTFKESFFKDKLEFEENIFSNNKTVLFRNVQFEKAVGFYKSEFLNETAFKDCVFHNDFLLLDSIISKKMFFIDIEFEGNNSFINLVENPQLIFDNCYKKIDINLVSDIIYSEVKMLKQSYYNYSYKNVLSPEGFINYYEKLSYKNEQKYPHFLKKSYKDRNKILKKFFLKEHRIKNIDIYFKGINLNNSIFRRMDMSNSKFYDTFFYKTIFEKCTWGLSNRGSRIKLYEENDIINKKRGFLPLEEQYRQLKKNFEDSKDWELSSKAYYSEMEMRFLRYKKEYKLSSVKSNIVLLLFWIYKFFGGYLQSYVRPFFFLILSTFIIFPIIYGWSDTLKEIILNLSNGKPFQMSIDATVAFYSFEYENHWGLYRIQSFISVILITFFILALRKRFK</sequence>
<protein>
    <recommendedName>
        <fullName evidence="4">Pentapeptide repeat-containing protein</fullName>
    </recommendedName>
</protein>
<feature type="transmembrane region" description="Helical" evidence="1">
    <location>
        <begin position="467"/>
        <end position="485"/>
    </location>
</feature>
<dbReference type="AlphaFoldDB" id="A0A7L4ZGL1"/>
<dbReference type="KEGG" id="kan:IMCC3317_04000"/>
<organism evidence="2 3">
    <name type="scientific">Kordia antarctica</name>
    <dbReference type="NCBI Taxonomy" id="1218801"/>
    <lineage>
        <taxon>Bacteria</taxon>
        <taxon>Pseudomonadati</taxon>
        <taxon>Bacteroidota</taxon>
        <taxon>Flavobacteriia</taxon>
        <taxon>Flavobacteriales</taxon>
        <taxon>Flavobacteriaceae</taxon>
        <taxon>Kordia</taxon>
    </lineage>
</organism>
<accession>A0A7L4ZGL1</accession>
<evidence type="ECO:0000313" key="3">
    <source>
        <dbReference type="Proteomes" id="UP000464657"/>
    </source>
</evidence>
<gene>
    <name evidence="2" type="ORF">IMCC3317_04000</name>
</gene>
<feature type="transmembrane region" description="Helical" evidence="1">
    <location>
        <begin position="441"/>
        <end position="460"/>
    </location>
</feature>
<feature type="transmembrane region" description="Helical" evidence="1">
    <location>
        <begin position="521"/>
        <end position="541"/>
    </location>
</feature>
<name>A0A7L4ZGL1_9FLAO</name>